<dbReference type="AlphaFoldDB" id="A0AB33IZ34"/>
<organism evidence="2">
    <name type="scientific">Prevotella sp. GTC17254</name>
    <dbReference type="NCBI Taxonomy" id="3236794"/>
    <lineage>
        <taxon>Bacteria</taxon>
        <taxon>Pseudomonadati</taxon>
        <taxon>Bacteroidota</taxon>
        <taxon>Bacteroidia</taxon>
        <taxon>Bacteroidales</taxon>
        <taxon>Prevotellaceae</taxon>
        <taxon>Prevotella</taxon>
    </lineage>
</organism>
<gene>
    <name evidence="2" type="ORF">GTC17254_22510</name>
</gene>
<name>A0AB33IZ34_9BACT</name>
<proteinExistence type="predicted"/>
<protein>
    <submittedName>
        <fullName evidence="2">Porin family protein</fullName>
    </submittedName>
</protein>
<feature type="domain" description="Outer membrane protein beta-barrel" evidence="1">
    <location>
        <begin position="9"/>
        <end position="141"/>
    </location>
</feature>
<dbReference type="Pfam" id="PF13568">
    <property type="entry name" value="OMP_b-brl_2"/>
    <property type="match status" value="1"/>
</dbReference>
<dbReference type="InterPro" id="IPR025665">
    <property type="entry name" value="Beta-barrel_OMP_2"/>
</dbReference>
<sequence length="162" mass="17202">MNLANVTKSGGDIRVGLVAGGEFEYQATDMVSLSAGVLYSMQGAKGTEVVEGVNVGATLKLDYINVPIMANVHVAKGFAVKLGVQSAFNVNSSVKAKAAGVMISQDLDVVKSFDFSIPVSLSYEYNNFVVDARYNWGLTEVVKESSAKNSVFQVALGYKFGL</sequence>
<accession>A0AB33IZ34</accession>
<evidence type="ECO:0000313" key="2">
    <source>
        <dbReference type="EMBL" id="BFO74654.1"/>
    </source>
</evidence>
<evidence type="ECO:0000259" key="1">
    <source>
        <dbReference type="Pfam" id="PF13568"/>
    </source>
</evidence>
<dbReference type="EMBL" id="AP035786">
    <property type="protein sequence ID" value="BFO74654.1"/>
    <property type="molecule type" value="Genomic_DNA"/>
</dbReference>
<reference evidence="2" key="1">
    <citation type="submission" date="2024-07" db="EMBL/GenBank/DDBJ databases">
        <title>Complete genome sequence of Prevotella sp. YM-2024 GTC17254.</title>
        <authorList>
            <person name="Hayashi M."/>
            <person name="Muto Y."/>
            <person name="Tanaka K."/>
            <person name="Niwa H."/>
        </authorList>
    </citation>
    <scope>NUCLEOTIDE SEQUENCE</scope>
    <source>
        <strain evidence="2">GTC17254</strain>
    </source>
</reference>